<reference evidence="1" key="1">
    <citation type="journal article" date="2023" name="bioRxiv">
        <title>Scaffold-level genome assemblies of two parasitoid biocontrol wasps reveal the parthenogenesis mechanism and an associated novel virus.</title>
        <authorList>
            <person name="Inwood S."/>
            <person name="Skelly J."/>
            <person name="Guhlin J."/>
            <person name="Harrop T."/>
            <person name="Goldson S."/>
            <person name="Dearden P."/>
        </authorList>
    </citation>
    <scope>NUCLEOTIDE SEQUENCE</scope>
    <source>
        <strain evidence="1">Irish</strain>
        <tissue evidence="1">Whole body</tissue>
    </source>
</reference>
<name>A0AA39FWG9_9HYME</name>
<protein>
    <submittedName>
        <fullName evidence="1">Uncharacterized protein</fullName>
    </submittedName>
</protein>
<reference evidence="1" key="2">
    <citation type="submission" date="2023-03" db="EMBL/GenBank/DDBJ databases">
        <authorList>
            <person name="Inwood S.N."/>
            <person name="Skelly J.G."/>
            <person name="Guhlin J."/>
            <person name="Harrop T.W.R."/>
            <person name="Goldson S.G."/>
            <person name="Dearden P.K."/>
        </authorList>
    </citation>
    <scope>NUCLEOTIDE SEQUENCE</scope>
    <source>
        <strain evidence="1">Irish</strain>
        <tissue evidence="1">Whole body</tissue>
    </source>
</reference>
<evidence type="ECO:0000313" key="2">
    <source>
        <dbReference type="Proteomes" id="UP001168990"/>
    </source>
</evidence>
<dbReference type="EMBL" id="JAQQBS010000001">
    <property type="protein sequence ID" value="KAK0176938.1"/>
    <property type="molecule type" value="Genomic_DNA"/>
</dbReference>
<organism evidence="1 2">
    <name type="scientific">Microctonus aethiopoides</name>
    <dbReference type="NCBI Taxonomy" id="144406"/>
    <lineage>
        <taxon>Eukaryota</taxon>
        <taxon>Metazoa</taxon>
        <taxon>Ecdysozoa</taxon>
        <taxon>Arthropoda</taxon>
        <taxon>Hexapoda</taxon>
        <taxon>Insecta</taxon>
        <taxon>Pterygota</taxon>
        <taxon>Neoptera</taxon>
        <taxon>Endopterygota</taxon>
        <taxon>Hymenoptera</taxon>
        <taxon>Apocrita</taxon>
        <taxon>Ichneumonoidea</taxon>
        <taxon>Braconidae</taxon>
        <taxon>Euphorinae</taxon>
        <taxon>Microctonus</taxon>
    </lineage>
</organism>
<comment type="caution">
    <text evidence="1">The sequence shown here is derived from an EMBL/GenBank/DDBJ whole genome shotgun (WGS) entry which is preliminary data.</text>
</comment>
<dbReference type="Proteomes" id="UP001168990">
    <property type="component" value="Unassembled WGS sequence"/>
</dbReference>
<dbReference type="AlphaFoldDB" id="A0AA39FWG9"/>
<accession>A0AA39FWG9</accession>
<evidence type="ECO:0000313" key="1">
    <source>
        <dbReference type="EMBL" id="KAK0176938.1"/>
    </source>
</evidence>
<gene>
    <name evidence="1" type="ORF">PV328_001036</name>
</gene>
<keyword evidence="2" id="KW-1185">Reference proteome</keyword>
<proteinExistence type="predicted"/>
<sequence length="287" mass="31983">MNNDKINQNKNILFSAVNELADCSGEALDKILAVIKLLKSFVCNDSTFKNFCEISKILNDPSATEKIKNIKSSDVETRPKTQNVCISKNDPVADRKTNKNVKPVGTLSNPAAQKKNQKILIDKGHKNSCSKNKKCNDKLTDRDAANTGGGVAILVNRRLGSVTTPYVIDNEKIKSIETLAVKINDIMFIAAYKNPQTDLYGITFDEKQIAEAFADNFEKIHHMTVNFGGTELNNLIKRNYARVADLDTTGMATLSEVFENVIVKKIRKYLDENKCCKEAQFGFRTGH</sequence>